<dbReference type="InterPro" id="IPR038917">
    <property type="entry name" value="Malonyl_CoA_deC"/>
</dbReference>
<dbReference type="InterPro" id="IPR007956">
    <property type="entry name" value="Malonyl_CoA_deC_C"/>
</dbReference>
<dbReference type="GO" id="GO:0005759">
    <property type="term" value="C:mitochondrial matrix"/>
    <property type="evidence" value="ECO:0007669"/>
    <property type="project" value="TreeGrafter"/>
</dbReference>
<dbReference type="InterPro" id="IPR035372">
    <property type="entry name" value="MCD_N"/>
</dbReference>
<reference evidence="3" key="1">
    <citation type="journal article" date="2023" name="Mol. Biol. Evol.">
        <title>Third-Generation Sequencing Reveals the Adaptive Role of the Epigenome in Three Deep-Sea Polychaetes.</title>
        <authorList>
            <person name="Perez M."/>
            <person name="Aroh O."/>
            <person name="Sun Y."/>
            <person name="Lan Y."/>
            <person name="Juniper S.K."/>
            <person name="Young C.R."/>
            <person name="Angers B."/>
            <person name="Qian P.Y."/>
        </authorList>
    </citation>
    <scope>NUCLEOTIDE SEQUENCE</scope>
    <source>
        <strain evidence="3">P08H-3</strain>
    </source>
</reference>
<dbReference type="GO" id="GO:0006085">
    <property type="term" value="P:acetyl-CoA biosynthetic process"/>
    <property type="evidence" value="ECO:0007669"/>
    <property type="project" value="TreeGrafter"/>
</dbReference>
<name>A0AAD9JAQ3_9ANNE</name>
<dbReference type="EMBL" id="JAODUP010000445">
    <property type="protein sequence ID" value="KAK2149596.1"/>
    <property type="molecule type" value="Genomic_DNA"/>
</dbReference>
<protein>
    <recommendedName>
        <fullName evidence="5">Malonyl-CoA decarboxylase</fullName>
    </recommendedName>
</protein>
<gene>
    <name evidence="3" type="ORF">LSH36_445g01006</name>
</gene>
<comment type="caution">
    <text evidence="3">The sequence shown here is derived from an EMBL/GenBank/DDBJ whole genome shotgun (WGS) entry which is preliminary data.</text>
</comment>
<evidence type="ECO:0000313" key="4">
    <source>
        <dbReference type="Proteomes" id="UP001208570"/>
    </source>
</evidence>
<keyword evidence="4" id="KW-1185">Reference proteome</keyword>
<dbReference type="InterPro" id="IPR042303">
    <property type="entry name" value="Malonyl_CoA_deC_C_sf"/>
</dbReference>
<evidence type="ECO:0008006" key="5">
    <source>
        <dbReference type="Google" id="ProtNLM"/>
    </source>
</evidence>
<dbReference type="Gene3D" id="3.40.630.150">
    <property type="entry name" value="Malonyl-CoA decarboxylase, catalytic domain"/>
    <property type="match status" value="1"/>
</dbReference>
<evidence type="ECO:0000259" key="1">
    <source>
        <dbReference type="Pfam" id="PF05292"/>
    </source>
</evidence>
<feature type="domain" description="Malonyl-CoA decarboxylase N-terminal" evidence="2">
    <location>
        <begin position="146"/>
        <end position="218"/>
    </location>
</feature>
<dbReference type="Pfam" id="PF05292">
    <property type="entry name" value="MCD"/>
    <property type="match status" value="1"/>
</dbReference>
<dbReference type="InterPro" id="IPR038351">
    <property type="entry name" value="MCD_N_sf"/>
</dbReference>
<feature type="domain" description="Malonyl-CoA decarboxylase C-terminal" evidence="1">
    <location>
        <begin position="221"/>
        <end position="502"/>
    </location>
</feature>
<dbReference type="GO" id="GO:2001294">
    <property type="term" value="P:malonyl-CoA catabolic process"/>
    <property type="evidence" value="ECO:0007669"/>
    <property type="project" value="TreeGrafter"/>
</dbReference>
<dbReference type="GO" id="GO:0005782">
    <property type="term" value="C:peroxisomal matrix"/>
    <property type="evidence" value="ECO:0007669"/>
    <property type="project" value="TreeGrafter"/>
</dbReference>
<organism evidence="3 4">
    <name type="scientific">Paralvinella palmiformis</name>
    <dbReference type="NCBI Taxonomy" id="53620"/>
    <lineage>
        <taxon>Eukaryota</taxon>
        <taxon>Metazoa</taxon>
        <taxon>Spiralia</taxon>
        <taxon>Lophotrochozoa</taxon>
        <taxon>Annelida</taxon>
        <taxon>Polychaeta</taxon>
        <taxon>Sedentaria</taxon>
        <taxon>Canalipalpata</taxon>
        <taxon>Terebellida</taxon>
        <taxon>Terebelliformia</taxon>
        <taxon>Alvinellidae</taxon>
        <taxon>Paralvinella</taxon>
    </lineage>
</organism>
<dbReference type="GO" id="GO:0050080">
    <property type="term" value="F:malonyl-CoA decarboxylase activity"/>
    <property type="evidence" value="ECO:0007669"/>
    <property type="project" value="InterPro"/>
</dbReference>
<dbReference type="Gene3D" id="1.20.140.90">
    <property type="entry name" value="Malonyl-CoA decarboxylase, oligemerization domain"/>
    <property type="match status" value="1"/>
</dbReference>
<dbReference type="Proteomes" id="UP001208570">
    <property type="component" value="Unassembled WGS sequence"/>
</dbReference>
<dbReference type="Pfam" id="PF17408">
    <property type="entry name" value="MCD_N"/>
    <property type="match status" value="1"/>
</dbReference>
<dbReference type="GO" id="GO:0006633">
    <property type="term" value="P:fatty acid biosynthetic process"/>
    <property type="evidence" value="ECO:0007669"/>
    <property type="project" value="InterPro"/>
</dbReference>
<evidence type="ECO:0000313" key="3">
    <source>
        <dbReference type="EMBL" id="KAK2149596.1"/>
    </source>
</evidence>
<evidence type="ECO:0000259" key="2">
    <source>
        <dbReference type="Pfam" id="PF17408"/>
    </source>
</evidence>
<sequence>MSDHTCASFDIKKVPFVSGGQRSFPASPSTVAHIHTVKEKLNELLTAQDGSFITNDTDCMKEIMMMASMSYLAIHLPLIYGSQFPANGWVDQGTGKTRNLCQCYNMMIPDDKAVFLKMLASDYNIQQDVVLQLANQLATAQTRGQPVLLRAEDRLRQALVPKYQQLFTQISRLENGVKFLVDLRTDLLNILANGSSEISNSHLQSMNMCLHDLLHLWFSVGFLHLERITWQSPGDMLQKISEYEAVHPIRNYTDLMRRVGSYRRCFIFMHNSMPREPVVVLHTALTTEISNSIQDIVTRNRLGEENNGGVTTDLKEDPERIKCAIFYSITSTQRGLQGVELGNYLIRSVVRELLAEFPKMNQFSSLSPIPGFKDWLMKEIVVYMRLKGSGEHPEQTLFLPDELRTLEKVFVCQSHNLFDSLLKALKNNGWFGEPPIVEALRAPLMRICARYLYVEKRRGYALNLVANFHLRNGAVMWRLNWLADTSPRGLGASCGLMVNYRYYLDKTEEYSKNYIEKHEIVASEEIHKLVTESPNNS</sequence>
<dbReference type="PANTHER" id="PTHR28641:SF1">
    <property type="entry name" value="MALONYL-COA DECARBOXYLASE, MITOCHONDRIAL"/>
    <property type="match status" value="1"/>
</dbReference>
<dbReference type="FunFam" id="3.40.630.150:FF:000001">
    <property type="entry name" value="Malonyl-CoA decarboxylase, mitochondrial"/>
    <property type="match status" value="1"/>
</dbReference>
<proteinExistence type="predicted"/>
<dbReference type="AlphaFoldDB" id="A0AAD9JAQ3"/>
<accession>A0AAD9JAQ3</accession>
<dbReference type="PANTHER" id="PTHR28641">
    <property type="match status" value="1"/>
</dbReference>